<evidence type="ECO:0000313" key="3">
    <source>
        <dbReference type="Proteomes" id="UP000006365"/>
    </source>
</evidence>
<protein>
    <submittedName>
        <fullName evidence="2">Uncharacterized protein</fullName>
    </submittedName>
</protein>
<dbReference type="Proteomes" id="UP000006365">
    <property type="component" value="Chromosome"/>
</dbReference>
<reference evidence="2 3" key="1">
    <citation type="journal article" date="2011" name="Stand. Genomic Sci.">
        <title>Complete genome sequence of Desulfobulbus propionicus type strain (1pr3).</title>
        <authorList>
            <person name="Pagani I."/>
            <person name="Lapidus A."/>
            <person name="Nolan M."/>
            <person name="Lucas S."/>
            <person name="Hammon N."/>
            <person name="Deshpande S."/>
            <person name="Cheng J.F."/>
            <person name="Chertkov O."/>
            <person name="Davenport K."/>
            <person name="Tapia R."/>
            <person name="Han C."/>
            <person name="Goodwin L."/>
            <person name="Pitluck S."/>
            <person name="Liolios K."/>
            <person name="Mavromatis K."/>
            <person name="Ivanova N."/>
            <person name="Mikhailova N."/>
            <person name="Pati A."/>
            <person name="Chen A."/>
            <person name="Palaniappan K."/>
            <person name="Land M."/>
            <person name="Hauser L."/>
            <person name="Chang Y.J."/>
            <person name="Jeffries C.D."/>
            <person name="Detter J.C."/>
            <person name="Brambilla E."/>
            <person name="Kannan K.P."/>
            <person name="Djao O.D."/>
            <person name="Rohde M."/>
            <person name="Pukall R."/>
            <person name="Spring S."/>
            <person name="Goker M."/>
            <person name="Sikorski J."/>
            <person name="Woyke T."/>
            <person name="Bristow J."/>
            <person name="Eisen J.A."/>
            <person name="Markowitz V."/>
            <person name="Hugenholtz P."/>
            <person name="Kyrpides N.C."/>
            <person name="Klenk H.P."/>
        </authorList>
    </citation>
    <scope>NUCLEOTIDE SEQUENCE [LARGE SCALE GENOMIC DNA]</scope>
    <source>
        <strain evidence="3">ATCC 33891 / DSM 2032 / 1pr3</strain>
    </source>
</reference>
<evidence type="ECO:0000313" key="2">
    <source>
        <dbReference type="EMBL" id="ADW17628.1"/>
    </source>
</evidence>
<feature type="region of interest" description="Disordered" evidence="1">
    <location>
        <begin position="68"/>
        <end position="98"/>
    </location>
</feature>
<accession>A0A7U3YLJ9</accession>
<dbReference type="KEGG" id="dpr:Despr_1473"/>
<keyword evidence="3" id="KW-1185">Reference proteome</keyword>
<proteinExistence type="predicted"/>
<organism evidence="2 3">
    <name type="scientific">Desulfobulbus propionicus (strain ATCC 33891 / DSM 2032 / VKM B-1956 / 1pr3)</name>
    <dbReference type="NCBI Taxonomy" id="577650"/>
    <lineage>
        <taxon>Bacteria</taxon>
        <taxon>Pseudomonadati</taxon>
        <taxon>Thermodesulfobacteriota</taxon>
        <taxon>Desulfobulbia</taxon>
        <taxon>Desulfobulbales</taxon>
        <taxon>Desulfobulbaceae</taxon>
        <taxon>Desulfobulbus</taxon>
    </lineage>
</organism>
<gene>
    <name evidence="2" type="ordered locus">Despr_1473</name>
</gene>
<dbReference type="EMBL" id="CP002364">
    <property type="protein sequence ID" value="ADW17628.1"/>
    <property type="molecule type" value="Genomic_DNA"/>
</dbReference>
<dbReference type="AlphaFoldDB" id="A0A7U3YLJ9"/>
<sequence length="98" mass="10731">MEANMFFTGSILLLCLIHGVTVAGRMAGRLFGGPSSTEGKKKPAHAQRDDWYLFFHCADLTGNKQAEPVMPAKQASASQETVLDKSGNKRATRMYARL</sequence>
<evidence type="ECO:0000256" key="1">
    <source>
        <dbReference type="SAM" id="MobiDB-lite"/>
    </source>
</evidence>
<dbReference type="RefSeq" id="WP_015724169.1">
    <property type="nucleotide sequence ID" value="NC_014972.1"/>
</dbReference>
<name>A0A7U3YLJ9_DESPD</name>